<evidence type="ECO:0000259" key="2">
    <source>
        <dbReference type="Pfam" id="PF16411"/>
    </source>
</evidence>
<protein>
    <submittedName>
        <fullName evidence="3">Uncharacterized protein</fullName>
    </submittedName>
</protein>
<dbReference type="InterPro" id="IPR025970">
    <property type="entry name" value="SusE"/>
</dbReference>
<dbReference type="Proteomes" id="UP000288227">
    <property type="component" value="Unassembled WGS sequence"/>
</dbReference>
<dbReference type="Pfam" id="PF14292">
    <property type="entry name" value="SusE"/>
    <property type="match status" value="1"/>
</dbReference>
<dbReference type="PROSITE" id="PS51257">
    <property type="entry name" value="PROKAR_LIPOPROTEIN"/>
    <property type="match status" value="1"/>
</dbReference>
<name>A0A401UE14_9BACT</name>
<dbReference type="EMBL" id="BHXQ01000006">
    <property type="protein sequence ID" value="GCC53146.1"/>
    <property type="molecule type" value="Genomic_DNA"/>
</dbReference>
<dbReference type="Pfam" id="PF16411">
    <property type="entry name" value="SusF_SusE"/>
    <property type="match status" value="1"/>
</dbReference>
<feature type="domain" description="Outer membrane protein SusF/SusE-like C-terminal" evidence="2">
    <location>
        <begin position="263"/>
        <end position="356"/>
    </location>
</feature>
<sequence length="466" mass="51339">MKNKFLMFFMLLGPFWISGCEDRELATLSESVTANTLSALDGSNFVLTKDDEAEDFQTFTWTAVDFGFPASVNYTLQVDRASNSFEAPFDLASTNELSVTVKVSEMNEALLALGFTPQEAVSVAFRVVASIGSDVPPIVSSASNAELTPYATAFPPIYGMGAGLKGWGPWPDNAVEFQSEEFNKFQTITLLTNNGEAFRFFAQLDWNPVSYNYPFFTTVSPLFENAGDGDSNFKFVGATGYYSISVDLTAKTVTAEPTEEPALYMMGAAINGWGPWSDKEVKMTYIKPGVFETTTNFQVEAFRFFAQAAWEPISYNYPFFESVDSKFENAADGDSNLKFVGEPGAYKITVNLNEKTVVIGDQPVPKLFMMGGALNGWGPWNDKEVELTYVSPGVYTATATFISGEIFRFFGQADWNPTSYNYNYFTTVDPLFELNPGDGDNNLKYVGATGAVNIRVNLTTKVITVE</sequence>
<dbReference type="OrthoDB" id="975117at2"/>
<proteinExistence type="predicted"/>
<gene>
    <name evidence="3" type="ORF">SanaruYs_33890</name>
</gene>
<accession>A0A401UE14</accession>
<dbReference type="InterPro" id="IPR032187">
    <property type="entry name" value="SusF/SusE-like_C"/>
</dbReference>
<comment type="caution">
    <text evidence="3">The sequence shown here is derived from an EMBL/GenBank/DDBJ whole genome shotgun (WGS) entry which is preliminary data.</text>
</comment>
<evidence type="ECO:0000313" key="3">
    <source>
        <dbReference type="EMBL" id="GCC53146.1"/>
    </source>
</evidence>
<evidence type="ECO:0000259" key="1">
    <source>
        <dbReference type="Pfam" id="PF14292"/>
    </source>
</evidence>
<evidence type="ECO:0000313" key="4">
    <source>
        <dbReference type="Proteomes" id="UP000288227"/>
    </source>
</evidence>
<reference evidence="3 4" key="1">
    <citation type="submission" date="2018-11" db="EMBL/GenBank/DDBJ databases">
        <title>Chryseotalea sanarue gen. nov., sp., nov., a member of the family Cytophagaceae, isolated from a brackish lake in Hamamatsu Japan.</title>
        <authorList>
            <person name="Maejima Y."/>
            <person name="Iino T."/>
            <person name="Muraguchi Y."/>
            <person name="Fukuda K."/>
            <person name="Ohkuma M."/>
            <person name="Moriuchi R."/>
            <person name="Dohra H."/>
            <person name="Kimbara K."/>
            <person name="Shintani M."/>
        </authorList>
    </citation>
    <scope>NUCLEOTIDE SEQUENCE [LARGE SCALE GENOMIC DNA]</scope>
    <source>
        <strain evidence="3 4">Ys</strain>
    </source>
</reference>
<feature type="domain" description="SusE outer membrane protein" evidence="1">
    <location>
        <begin position="22"/>
        <end position="127"/>
    </location>
</feature>
<keyword evidence="4" id="KW-1185">Reference proteome</keyword>
<dbReference type="Gene3D" id="2.60.40.3620">
    <property type="match status" value="3"/>
</dbReference>
<dbReference type="RefSeq" id="WP_127123788.1">
    <property type="nucleotide sequence ID" value="NZ_BHXQ01000006.1"/>
</dbReference>
<dbReference type="AlphaFoldDB" id="A0A401UE14"/>
<organism evidence="3 4">
    <name type="scientific">Chryseotalea sanaruensis</name>
    <dbReference type="NCBI Taxonomy" id="2482724"/>
    <lineage>
        <taxon>Bacteria</taxon>
        <taxon>Pseudomonadati</taxon>
        <taxon>Bacteroidota</taxon>
        <taxon>Cytophagia</taxon>
        <taxon>Cytophagales</taxon>
        <taxon>Chryseotaleaceae</taxon>
        <taxon>Chryseotalea</taxon>
    </lineage>
</organism>